<feature type="region of interest" description="Disordered" evidence="1">
    <location>
        <begin position="109"/>
        <end position="133"/>
    </location>
</feature>
<dbReference type="EMBL" id="JAGDFL010000167">
    <property type="protein sequence ID" value="KAG7396209.1"/>
    <property type="molecule type" value="Genomic_DNA"/>
</dbReference>
<sequence>MTRIVEQHCLSWRHRLPFQRARERKEEAALVFAFQTLVYMSVVSPLHSRTDSLSSIDSNSEPFCRRKSCTRAELEWSCGHPPSVEPSAPMEMVNCVTVEDLDEYIEPEETKKETELAEENGCASDNAPVTAEKEAPEPEFAFEDAPFAVHCHEIRKMWSEPDASNVEVRGKTYMDDQVKVPAGQAIGKLLHVDLWKFDTAEERHHLAMREETRPNSVLAYCREKFPNSKVFILNIQLPNADNLSLMAYWLLPPARKKSDEGTTAFNRLLTKFCEDGDDEFRDNRFKLIPNLVEGPWLLQSLVPNRPALTGTKLTQRYFRRSNYFELDLDVSSSTTAQYIGSACQSWASYLQMHLYLTIQGENEDELQERVLGSIDVSYLDLELAKKFD</sequence>
<evidence type="ECO:0000313" key="4">
    <source>
        <dbReference type="Proteomes" id="UP000693981"/>
    </source>
</evidence>
<evidence type="ECO:0000259" key="2">
    <source>
        <dbReference type="Pfam" id="PF07059"/>
    </source>
</evidence>
<dbReference type="Proteomes" id="UP000693981">
    <property type="component" value="Unassembled WGS sequence"/>
</dbReference>
<keyword evidence="4" id="KW-1185">Reference proteome</keyword>
<accession>A0A8T1WWL5</accession>
<name>A0A8T1WWL5_9STRA</name>
<feature type="domain" description="Protein ENHANCED DISEASE RESISTANCE 2 C-terminal" evidence="2">
    <location>
        <begin position="158"/>
        <end position="380"/>
    </location>
</feature>
<dbReference type="InterPro" id="IPR045096">
    <property type="entry name" value="EDR2-like"/>
</dbReference>
<organism evidence="3 4">
    <name type="scientific">Phytophthora boehmeriae</name>
    <dbReference type="NCBI Taxonomy" id="109152"/>
    <lineage>
        <taxon>Eukaryota</taxon>
        <taxon>Sar</taxon>
        <taxon>Stramenopiles</taxon>
        <taxon>Oomycota</taxon>
        <taxon>Peronosporomycetes</taxon>
        <taxon>Peronosporales</taxon>
        <taxon>Peronosporaceae</taxon>
        <taxon>Phytophthora</taxon>
    </lineage>
</organism>
<protein>
    <recommendedName>
        <fullName evidence="2">Protein ENHANCED DISEASE RESISTANCE 2 C-terminal domain-containing protein</fullName>
    </recommendedName>
</protein>
<evidence type="ECO:0000313" key="3">
    <source>
        <dbReference type="EMBL" id="KAG7396209.1"/>
    </source>
</evidence>
<dbReference type="InterPro" id="IPR009769">
    <property type="entry name" value="EDR2_C"/>
</dbReference>
<dbReference type="AlphaFoldDB" id="A0A8T1WWL5"/>
<dbReference type="OrthoDB" id="9970435at2759"/>
<dbReference type="PANTHER" id="PTHR12136">
    <property type="entry name" value="ENHANCED DISEASE RESISTANCE-RELATED"/>
    <property type="match status" value="1"/>
</dbReference>
<reference evidence="3" key="1">
    <citation type="submission" date="2021-02" db="EMBL/GenBank/DDBJ databases">
        <authorList>
            <person name="Palmer J.M."/>
        </authorList>
    </citation>
    <scope>NUCLEOTIDE SEQUENCE</scope>
    <source>
        <strain evidence="3">SCRP23</strain>
    </source>
</reference>
<comment type="caution">
    <text evidence="3">The sequence shown here is derived from an EMBL/GenBank/DDBJ whole genome shotgun (WGS) entry which is preliminary data.</text>
</comment>
<dbReference type="PANTHER" id="PTHR12136:SF41">
    <property type="entry name" value="PLECKSTRIN HOMOLOGY (PH) AND LIPID-BINDING START DOMAINS-CONTAINING PROTEIN"/>
    <property type="match status" value="1"/>
</dbReference>
<gene>
    <name evidence="3" type="ORF">PHYBOEH_002589</name>
</gene>
<proteinExistence type="predicted"/>
<dbReference type="Pfam" id="PF07059">
    <property type="entry name" value="EDR2_C"/>
    <property type="match status" value="1"/>
</dbReference>
<evidence type="ECO:0000256" key="1">
    <source>
        <dbReference type="SAM" id="MobiDB-lite"/>
    </source>
</evidence>